<keyword evidence="5" id="KW-1185">Reference proteome</keyword>
<dbReference type="CDD" id="cd13836">
    <property type="entry name" value="IHF_B"/>
    <property type="match status" value="1"/>
</dbReference>
<dbReference type="PANTHER" id="PTHR33175:SF5">
    <property type="entry name" value="INTEGRATION HOST FACTOR SUBUNIT BETA"/>
    <property type="match status" value="1"/>
</dbReference>
<dbReference type="RefSeq" id="WP_022771839.1">
    <property type="nucleotide sequence ID" value="NC_022576.1"/>
</dbReference>
<dbReference type="Proteomes" id="UP000017184">
    <property type="component" value="Chromosome"/>
</dbReference>
<gene>
    <name evidence="4" type="primary">ihfB</name>
    <name evidence="4" type="ORF">Cenrod_0916</name>
</gene>
<dbReference type="PANTHER" id="PTHR33175">
    <property type="entry name" value="DNA-BINDING PROTEIN HU"/>
    <property type="match status" value="1"/>
</dbReference>
<dbReference type="InterPro" id="IPR020816">
    <property type="entry name" value="Histone-like_DNA-bd_CS"/>
</dbReference>
<dbReference type="AlphaFoldDB" id="U5NA02"/>
<organism evidence="4 5">
    <name type="scientific">Candidatus Symbiobacter mobilis CR</name>
    <dbReference type="NCBI Taxonomy" id="946483"/>
    <lineage>
        <taxon>Bacteria</taxon>
        <taxon>Pseudomonadati</taxon>
        <taxon>Pseudomonadota</taxon>
        <taxon>Betaproteobacteria</taxon>
        <taxon>Burkholderiales</taxon>
        <taxon>Comamonadaceae</taxon>
    </lineage>
</organism>
<dbReference type="OrthoDB" id="9804203at2"/>
<proteinExistence type="inferred from homology"/>
<dbReference type="SUPFAM" id="SSF47729">
    <property type="entry name" value="IHF-like DNA-binding proteins"/>
    <property type="match status" value="1"/>
</dbReference>
<dbReference type="HOGENOM" id="CLU_105066_2_0_4"/>
<dbReference type="Gene3D" id="4.10.520.10">
    <property type="entry name" value="IHF-like DNA-binding proteins"/>
    <property type="match status" value="1"/>
</dbReference>
<evidence type="ECO:0000313" key="4">
    <source>
        <dbReference type="EMBL" id="AGX87019.1"/>
    </source>
</evidence>
<dbReference type="PATRIC" id="fig|946483.4.peg.920"/>
<evidence type="ECO:0000256" key="3">
    <source>
        <dbReference type="RuleBase" id="RU003939"/>
    </source>
</evidence>
<dbReference type="SMART" id="SM00411">
    <property type="entry name" value="BHL"/>
    <property type="match status" value="1"/>
</dbReference>
<accession>U5NA02</accession>
<sequence length="106" mass="11692">MTRSDLIAEMSAQFGSLTQNDAEYVVLAILDMMTSAFVHGQRIEIRGFGSFSLRSRASRVGRNPRNGDKVEVPPKRVLHFKPGKTMRLSVNDGVDTAVAEPSHFEG</sequence>
<dbReference type="InterPro" id="IPR000119">
    <property type="entry name" value="Hist_DNA-bd"/>
</dbReference>
<dbReference type="EMBL" id="CP004885">
    <property type="protein sequence ID" value="AGX87019.1"/>
    <property type="molecule type" value="Genomic_DNA"/>
</dbReference>
<dbReference type="GO" id="GO:0003677">
    <property type="term" value="F:DNA binding"/>
    <property type="evidence" value="ECO:0007669"/>
    <property type="project" value="UniProtKB-KW"/>
</dbReference>
<dbReference type="GO" id="GO:0005829">
    <property type="term" value="C:cytosol"/>
    <property type="evidence" value="ECO:0007669"/>
    <property type="project" value="TreeGrafter"/>
</dbReference>
<dbReference type="InterPro" id="IPR010992">
    <property type="entry name" value="IHF-like_DNA-bd_dom_sf"/>
</dbReference>
<dbReference type="STRING" id="946483.Cenrod_0916"/>
<evidence type="ECO:0000256" key="1">
    <source>
        <dbReference type="ARBA" id="ARBA00010529"/>
    </source>
</evidence>
<comment type="similarity">
    <text evidence="1 3">Belongs to the bacterial histone-like protein family.</text>
</comment>
<dbReference type="eggNOG" id="COG0776">
    <property type="taxonomic scope" value="Bacteria"/>
</dbReference>
<name>U5NA02_9BURK</name>
<dbReference type="Pfam" id="PF00216">
    <property type="entry name" value="Bac_DNA_binding"/>
    <property type="match status" value="1"/>
</dbReference>
<dbReference type="PRINTS" id="PR01727">
    <property type="entry name" value="DNABINDINGHU"/>
</dbReference>
<evidence type="ECO:0000256" key="2">
    <source>
        <dbReference type="ARBA" id="ARBA00023125"/>
    </source>
</evidence>
<reference evidence="4 5" key="1">
    <citation type="journal article" date="2013" name="Genome Biol.">
        <title>Genomic analysis reveals key aspects of prokaryotic symbiosis in the phototrophic consortium "Chlorochromatium aggregatum".</title>
        <authorList>
            <person name="Liu Z."/>
            <person name="Muller J."/>
            <person name="Li T."/>
            <person name="Alvey R.M."/>
            <person name="Vogl K."/>
            <person name="Frigaard N.U."/>
            <person name="Rockwell N.C."/>
            <person name="Boyd E.S."/>
            <person name="Tomsho L.P."/>
            <person name="Schuster S.C."/>
            <person name="Henke P."/>
            <person name="Rohde M."/>
            <person name="Overmann J."/>
            <person name="Bryant D.A."/>
        </authorList>
    </citation>
    <scope>NUCLEOTIDE SEQUENCE [LARGE SCALE GENOMIC DNA]</scope>
    <source>
        <strain evidence="4">CR</strain>
    </source>
</reference>
<dbReference type="GO" id="GO:0030527">
    <property type="term" value="F:structural constituent of chromatin"/>
    <property type="evidence" value="ECO:0007669"/>
    <property type="project" value="InterPro"/>
</dbReference>
<keyword evidence="2" id="KW-0238">DNA-binding</keyword>
<evidence type="ECO:0000313" key="5">
    <source>
        <dbReference type="Proteomes" id="UP000017184"/>
    </source>
</evidence>
<dbReference type="KEGG" id="cbx:Cenrod_0916"/>
<dbReference type="PROSITE" id="PS00045">
    <property type="entry name" value="HISTONE_LIKE"/>
    <property type="match status" value="1"/>
</dbReference>
<protein>
    <submittedName>
        <fullName evidence="4">Integration host factor subunit beta</fullName>
    </submittedName>
</protein>
<dbReference type="NCBIfam" id="NF001222">
    <property type="entry name" value="PRK00199.1"/>
    <property type="match status" value="1"/>
</dbReference>